<accession>A0A922SN00</accession>
<gene>
    <name evidence="3" type="ORF">HF086_011290</name>
</gene>
<protein>
    <submittedName>
        <fullName evidence="3">Uncharacterized protein</fullName>
    </submittedName>
</protein>
<evidence type="ECO:0000256" key="1">
    <source>
        <dbReference type="SAM" id="MobiDB-lite"/>
    </source>
</evidence>
<feature type="transmembrane region" description="Helical" evidence="2">
    <location>
        <begin position="6"/>
        <end position="23"/>
    </location>
</feature>
<sequence length="66" mass="6988">MGLPGFGMITGVGLVVYFMIWLTKKLNELPSPPGDGTEVPPAVSGPTSTTTMIHKFHNRHIGPAKG</sequence>
<evidence type="ECO:0000256" key="2">
    <source>
        <dbReference type="SAM" id="Phobius"/>
    </source>
</evidence>
<dbReference type="EMBL" id="JACEFF010000166">
    <property type="protein sequence ID" value="KAH9642933.1"/>
    <property type="molecule type" value="Genomic_DNA"/>
</dbReference>
<dbReference type="Proteomes" id="UP000814243">
    <property type="component" value="Unassembled WGS sequence"/>
</dbReference>
<feature type="region of interest" description="Disordered" evidence="1">
    <location>
        <begin position="31"/>
        <end position="51"/>
    </location>
</feature>
<reference evidence="3" key="1">
    <citation type="journal article" date="2021" name="G3 (Bethesda)">
        <title>Genome and transcriptome analysis of the beet armyworm Spodoptera exigua reveals targets for pest control. .</title>
        <authorList>
            <person name="Simon S."/>
            <person name="Breeschoten T."/>
            <person name="Jansen H.J."/>
            <person name="Dirks R.P."/>
            <person name="Schranz M.E."/>
            <person name="Ros V.I.D."/>
        </authorList>
    </citation>
    <scope>NUCLEOTIDE SEQUENCE</scope>
    <source>
        <strain evidence="3">TB_SE_WUR_2020</strain>
    </source>
</reference>
<comment type="caution">
    <text evidence="3">The sequence shown here is derived from an EMBL/GenBank/DDBJ whole genome shotgun (WGS) entry which is preliminary data.</text>
</comment>
<organism evidence="3 4">
    <name type="scientific">Spodoptera exigua</name>
    <name type="common">Beet armyworm</name>
    <name type="synonym">Noctua fulgens</name>
    <dbReference type="NCBI Taxonomy" id="7107"/>
    <lineage>
        <taxon>Eukaryota</taxon>
        <taxon>Metazoa</taxon>
        <taxon>Ecdysozoa</taxon>
        <taxon>Arthropoda</taxon>
        <taxon>Hexapoda</taxon>
        <taxon>Insecta</taxon>
        <taxon>Pterygota</taxon>
        <taxon>Neoptera</taxon>
        <taxon>Endopterygota</taxon>
        <taxon>Lepidoptera</taxon>
        <taxon>Glossata</taxon>
        <taxon>Ditrysia</taxon>
        <taxon>Noctuoidea</taxon>
        <taxon>Noctuidae</taxon>
        <taxon>Amphipyrinae</taxon>
        <taxon>Spodoptera</taxon>
    </lineage>
</organism>
<proteinExistence type="predicted"/>
<name>A0A922SN00_SPOEX</name>
<keyword evidence="2" id="KW-0472">Membrane</keyword>
<keyword evidence="2" id="KW-0812">Transmembrane</keyword>
<keyword evidence="2" id="KW-1133">Transmembrane helix</keyword>
<evidence type="ECO:0000313" key="4">
    <source>
        <dbReference type="Proteomes" id="UP000814243"/>
    </source>
</evidence>
<dbReference type="AlphaFoldDB" id="A0A922SN00"/>
<evidence type="ECO:0000313" key="3">
    <source>
        <dbReference type="EMBL" id="KAH9642933.1"/>
    </source>
</evidence>